<dbReference type="PROSITE" id="PS00165">
    <property type="entry name" value="DEHYDRATASE_SER_THR"/>
    <property type="match status" value="1"/>
</dbReference>
<dbReference type="AlphaFoldDB" id="A0A1T4TSH6"/>
<dbReference type="NCBIfam" id="NF006050">
    <property type="entry name" value="PRK08197.1"/>
    <property type="match status" value="1"/>
</dbReference>
<feature type="domain" description="Tryptophan synthase beta chain-like PALP" evidence="4">
    <location>
        <begin position="76"/>
        <end position="379"/>
    </location>
</feature>
<dbReference type="OrthoDB" id="9778118at2"/>
<dbReference type="InterPro" id="IPR000634">
    <property type="entry name" value="Ser/Thr_deHydtase_PyrdxlP-BS"/>
</dbReference>
<dbReference type="GO" id="GO:0006565">
    <property type="term" value="P:L-serine catabolic process"/>
    <property type="evidence" value="ECO:0007669"/>
    <property type="project" value="TreeGrafter"/>
</dbReference>
<dbReference type="GO" id="GO:0009097">
    <property type="term" value="P:isoleucine biosynthetic process"/>
    <property type="evidence" value="ECO:0007669"/>
    <property type="project" value="TreeGrafter"/>
</dbReference>
<evidence type="ECO:0000313" key="6">
    <source>
        <dbReference type="Proteomes" id="UP000190367"/>
    </source>
</evidence>
<dbReference type="EMBL" id="FUWZ01000006">
    <property type="protein sequence ID" value="SKA43435.1"/>
    <property type="molecule type" value="Genomic_DNA"/>
</dbReference>
<evidence type="ECO:0000256" key="1">
    <source>
        <dbReference type="ARBA" id="ARBA00001933"/>
    </source>
</evidence>
<dbReference type="Proteomes" id="UP000190367">
    <property type="component" value="Unassembled WGS sequence"/>
</dbReference>
<keyword evidence="2" id="KW-0663">Pyridoxal phosphate</keyword>
<sequence length="385" mass="42264">MTLTKKNISHLTTLLCPRCGKLYDATVLQSYATCCQQPLTAAYTCDLPAPDFMKGRDHSIWRYREMLPVADPRHIVSLGEGGTPLTTLHTLSARAGVQILLKDESVNPTGSFKARGISVAVSKAQELGVSHCIIPSAGNAGGALSAYCAKAGMKATVIMPRHTPATLQEECRLYGAELLLTDGLIDSCGRRARQLVQETGGFDMSTLKEPYRLEGKKTMGYEIAEQLHWQLPDVIIYPTGGGTGLIGMWKAFREMQQLGWITGKLPRMIIIQSQNCAPMVQYIENGNLPDDFSGYPSIAYGLAVPQPFAKDMMQEVIRQSDGKALTVTEEEMEAGISEIAEAEGILLSPEGSATYMGLKKLIEKDWVQEDEQALLFNTGSWYKYR</sequence>
<dbReference type="PANTHER" id="PTHR48078:SF6">
    <property type="entry name" value="L-THREONINE DEHYDRATASE CATABOLIC TDCB"/>
    <property type="match status" value="1"/>
</dbReference>
<gene>
    <name evidence="5" type="ORF">SAMN04488128_106185</name>
</gene>
<dbReference type="GO" id="GO:0030170">
    <property type="term" value="F:pyridoxal phosphate binding"/>
    <property type="evidence" value="ECO:0007669"/>
    <property type="project" value="InterPro"/>
</dbReference>
<keyword evidence="3" id="KW-0456">Lyase</keyword>
<dbReference type="InterPro" id="IPR050147">
    <property type="entry name" value="Ser/Thr_Dehydratase"/>
</dbReference>
<evidence type="ECO:0000256" key="2">
    <source>
        <dbReference type="ARBA" id="ARBA00022898"/>
    </source>
</evidence>
<protein>
    <submittedName>
        <fullName evidence="5">Threonine synthase</fullName>
    </submittedName>
</protein>
<evidence type="ECO:0000313" key="5">
    <source>
        <dbReference type="EMBL" id="SKA43435.1"/>
    </source>
</evidence>
<dbReference type="InterPro" id="IPR036052">
    <property type="entry name" value="TrpB-like_PALP_sf"/>
</dbReference>
<dbReference type="InterPro" id="IPR001926">
    <property type="entry name" value="TrpB-like_PALP"/>
</dbReference>
<dbReference type="GO" id="GO:0006567">
    <property type="term" value="P:L-threonine catabolic process"/>
    <property type="evidence" value="ECO:0007669"/>
    <property type="project" value="TreeGrafter"/>
</dbReference>
<accession>A0A1T4TSH6</accession>
<name>A0A1T4TSH6_9BACT</name>
<dbReference type="RefSeq" id="WP_078672549.1">
    <property type="nucleotide sequence ID" value="NZ_FUWZ01000006.1"/>
</dbReference>
<dbReference type="PANTHER" id="PTHR48078">
    <property type="entry name" value="THREONINE DEHYDRATASE, MITOCHONDRIAL-RELATED"/>
    <property type="match status" value="1"/>
</dbReference>
<dbReference type="Gene3D" id="3.40.50.1100">
    <property type="match status" value="2"/>
</dbReference>
<dbReference type="CDD" id="cd01563">
    <property type="entry name" value="Thr-synth_1"/>
    <property type="match status" value="1"/>
</dbReference>
<dbReference type="STRING" id="634771.SAMN04488128_106185"/>
<organism evidence="5 6">
    <name type="scientific">Chitinophaga eiseniae</name>
    <dbReference type="NCBI Taxonomy" id="634771"/>
    <lineage>
        <taxon>Bacteria</taxon>
        <taxon>Pseudomonadati</taxon>
        <taxon>Bacteroidota</taxon>
        <taxon>Chitinophagia</taxon>
        <taxon>Chitinophagales</taxon>
        <taxon>Chitinophagaceae</taxon>
        <taxon>Chitinophaga</taxon>
    </lineage>
</organism>
<reference evidence="6" key="1">
    <citation type="submission" date="2017-02" db="EMBL/GenBank/DDBJ databases">
        <authorList>
            <person name="Varghese N."/>
            <person name="Submissions S."/>
        </authorList>
    </citation>
    <scope>NUCLEOTIDE SEQUENCE [LARGE SCALE GENOMIC DNA]</scope>
    <source>
        <strain evidence="6">DSM 22224</strain>
    </source>
</reference>
<keyword evidence="6" id="KW-1185">Reference proteome</keyword>
<comment type="cofactor">
    <cofactor evidence="1">
        <name>pyridoxal 5'-phosphate</name>
        <dbReference type="ChEBI" id="CHEBI:597326"/>
    </cofactor>
</comment>
<evidence type="ECO:0000259" key="4">
    <source>
        <dbReference type="Pfam" id="PF00291"/>
    </source>
</evidence>
<proteinExistence type="predicted"/>
<evidence type="ECO:0000256" key="3">
    <source>
        <dbReference type="ARBA" id="ARBA00023239"/>
    </source>
</evidence>
<dbReference type="GO" id="GO:0004794">
    <property type="term" value="F:threonine deaminase activity"/>
    <property type="evidence" value="ECO:0007669"/>
    <property type="project" value="TreeGrafter"/>
</dbReference>
<dbReference type="GO" id="GO:0003941">
    <property type="term" value="F:L-serine ammonia-lyase activity"/>
    <property type="evidence" value="ECO:0007669"/>
    <property type="project" value="TreeGrafter"/>
</dbReference>
<dbReference type="SUPFAM" id="SSF53686">
    <property type="entry name" value="Tryptophan synthase beta subunit-like PLP-dependent enzymes"/>
    <property type="match status" value="1"/>
</dbReference>
<dbReference type="Pfam" id="PF00291">
    <property type="entry name" value="PALP"/>
    <property type="match status" value="1"/>
</dbReference>